<feature type="region of interest" description="Disordered" evidence="1">
    <location>
        <begin position="39"/>
        <end position="66"/>
    </location>
</feature>
<dbReference type="Proteomes" id="UP000694867">
    <property type="component" value="Unplaced"/>
</dbReference>
<evidence type="ECO:0000256" key="1">
    <source>
        <dbReference type="SAM" id="MobiDB-lite"/>
    </source>
</evidence>
<feature type="compositionally biased region" description="Basic and acidic residues" evidence="1">
    <location>
        <begin position="39"/>
        <end position="58"/>
    </location>
</feature>
<proteinExistence type="predicted"/>
<evidence type="ECO:0000313" key="3">
    <source>
        <dbReference type="RefSeq" id="XP_003740581.1"/>
    </source>
</evidence>
<keyword evidence="2" id="KW-1185">Reference proteome</keyword>
<dbReference type="GeneID" id="100909111"/>
<organism evidence="2 3">
    <name type="scientific">Galendromus occidentalis</name>
    <name type="common">western predatory mite</name>
    <dbReference type="NCBI Taxonomy" id="34638"/>
    <lineage>
        <taxon>Eukaryota</taxon>
        <taxon>Metazoa</taxon>
        <taxon>Ecdysozoa</taxon>
        <taxon>Arthropoda</taxon>
        <taxon>Chelicerata</taxon>
        <taxon>Arachnida</taxon>
        <taxon>Acari</taxon>
        <taxon>Parasitiformes</taxon>
        <taxon>Mesostigmata</taxon>
        <taxon>Gamasina</taxon>
        <taxon>Phytoseioidea</taxon>
        <taxon>Phytoseiidae</taxon>
        <taxon>Typhlodrominae</taxon>
        <taxon>Galendromus</taxon>
    </lineage>
</organism>
<reference evidence="3" key="1">
    <citation type="submission" date="2025-08" db="UniProtKB">
        <authorList>
            <consortium name="RefSeq"/>
        </authorList>
    </citation>
    <scope>IDENTIFICATION</scope>
</reference>
<dbReference type="SUPFAM" id="SSF50998">
    <property type="entry name" value="Quinoprotein alcohol dehydrogenase-like"/>
    <property type="match status" value="1"/>
</dbReference>
<protein>
    <submittedName>
        <fullName evidence="3">Uncharacterized protein LOC100909111 isoform X1</fullName>
    </submittedName>
</protein>
<sequence>MCVLERQRVVRTNQFVARTFCERCSVSVTTCSRSEKREFYDDSNKKQTTEKTIHRNSEMPDPNASWNRCHDRGEMAGTRNMCALFELPIPNSEETQLKLRCVFTGRDIAHNLNFGGLLHTRMIIYHNSLWAIAEDRKKVLVFDVTTGGKQHEMLLPFGGGVGCTIFRDRVFVFTDHEIFEVLDGDTNTKTLKRVALCPHEIFALEIQRKDDEEIAFVVESTNGLILSAVSRDDLARCTVLKGTGHFLSGAYGNHIYIYCLESNEIVDTRNRYIERIFPPLDHELYGRFRMAQDGTLYYCSWNELVGPWSIESINTVTGNRTCFETDSQQIYLIPCAFFVPFYEPRHRNRGSD</sequence>
<dbReference type="InterPro" id="IPR011047">
    <property type="entry name" value="Quinoprotein_ADH-like_sf"/>
</dbReference>
<dbReference type="KEGG" id="goe:100909111"/>
<name>A0AAJ6VWN6_9ACAR</name>
<dbReference type="RefSeq" id="XP_003740581.1">
    <property type="nucleotide sequence ID" value="XM_003740533.1"/>
</dbReference>
<evidence type="ECO:0000313" key="2">
    <source>
        <dbReference type="Proteomes" id="UP000694867"/>
    </source>
</evidence>
<accession>A0AAJ6VWN6</accession>
<dbReference type="AlphaFoldDB" id="A0AAJ6VWN6"/>
<gene>
    <name evidence="3" type="primary">LOC100909111</name>
</gene>